<gene>
    <name evidence="1" type="ORF">EGC82_12325</name>
</gene>
<organism evidence="1 2">
    <name type="scientific">Shewanella livingstonensis</name>
    <dbReference type="NCBI Taxonomy" id="150120"/>
    <lineage>
        <taxon>Bacteria</taxon>
        <taxon>Pseudomonadati</taxon>
        <taxon>Pseudomonadota</taxon>
        <taxon>Gammaproteobacteria</taxon>
        <taxon>Alteromonadales</taxon>
        <taxon>Shewanellaceae</taxon>
        <taxon>Shewanella</taxon>
    </lineage>
</organism>
<evidence type="ECO:0000313" key="1">
    <source>
        <dbReference type="EMBL" id="AZG73477.1"/>
    </source>
</evidence>
<keyword evidence="2" id="KW-1185">Reference proteome</keyword>
<name>A0A3G8LVF4_9GAMM</name>
<dbReference type="EMBL" id="CP034015">
    <property type="protein sequence ID" value="AZG73477.1"/>
    <property type="molecule type" value="Genomic_DNA"/>
</dbReference>
<protein>
    <submittedName>
        <fullName evidence="1">Uncharacterized protein</fullName>
    </submittedName>
</protein>
<dbReference type="KEGG" id="slj:EGC82_12325"/>
<proteinExistence type="predicted"/>
<dbReference type="Proteomes" id="UP000278035">
    <property type="component" value="Chromosome"/>
</dbReference>
<dbReference type="OrthoDB" id="7063838at2"/>
<accession>A0A3G8LVF4</accession>
<reference evidence="2" key="1">
    <citation type="submission" date="2018-11" db="EMBL/GenBank/DDBJ databases">
        <title>Shewanella sp. M2.</title>
        <authorList>
            <person name="Hwang Y.J."/>
            <person name="Hwang C.Y."/>
        </authorList>
    </citation>
    <scope>NUCLEOTIDE SEQUENCE [LARGE SCALE GENOMIC DNA]</scope>
    <source>
        <strain evidence="2">LMG 19866</strain>
    </source>
</reference>
<sequence>MDKREIAANLILRAVKSYVNAQNDMDYIQAILLAGSSVGITEPLLKEQQTKTATEKSTDVIMKMRASDIFWEGNKLVINQKTKNLSRREREDISKSTRIFDRGIYNALKHTGIPQQDLSPSDDVIIEADFQSEAEEIIYDAVHDFNSLKFDENFQYHQLPEDIIILLNCSDPMGIIPEPVAKQRTHS</sequence>
<dbReference type="RefSeq" id="WP_124731026.1">
    <property type="nucleotide sequence ID" value="NZ_CBCSKC010000028.1"/>
</dbReference>
<evidence type="ECO:0000313" key="2">
    <source>
        <dbReference type="Proteomes" id="UP000278035"/>
    </source>
</evidence>
<dbReference type="AlphaFoldDB" id="A0A3G8LVF4"/>